<dbReference type="InterPro" id="IPR011639">
    <property type="entry name" value="MethylTrfase_TaqI-like_dom"/>
</dbReference>
<keyword evidence="2" id="KW-0489">Methyltransferase</keyword>
<dbReference type="Proteomes" id="UP001354989">
    <property type="component" value="Plasmid pPP10"/>
</dbReference>
<evidence type="ECO:0000313" key="8">
    <source>
        <dbReference type="Proteomes" id="UP001354989"/>
    </source>
</evidence>
<dbReference type="InterPro" id="IPR050953">
    <property type="entry name" value="N4_N6_ade-DNA_methylase"/>
</dbReference>
<sequence>MNKDLKNIVKKFLSFDINEDIDKSSQFFAVSVALIKLDIGNLNSSSLTEHSDYRIVKNKFPELVSSFEQIYNKISYEKRGVIFKDMKLIVEKSDSFSDDIISWSYQFMKKTLEKEAFGKLGRDKVKIEGKDLLYTTQFFTDKYMAEYLVNIFCIKLNKENIAKTTFYDMACGGGNFLNLLANKCFDLLSKYKPEWDCDKKVGFILSDMLVGYDLDSNISKIASISVFVNLAKYCSISKIHRPYIFGGRFDDLLGYIAEEVQSETLNNTSIEDCLNKPHDHQRFFITNPPFMGKRDMSLELKEKLNQIFPDCNADLCASFISRSLERLKNNDSLAVVMQSNWMHLKSFKKYRKRILENYHISDCVDLGTKAFKEINGEKTSVSLCFFELNKGEKTRFQNYKYLSYKEKEEALSKIDPNNVYYAYQEDFLTNEDFEITHELNDSFKTLDKLPAYGNFGTPMQGTSTGDNKNFVKYFWEVNDNEKWRYVSKGGGFSKWSGLNYFKVLWGKNAEEIKNNPGSAIRNIDKINVTDLVYSDTGTLGLNIRVLEHNQVFIASGPGIEVKYGDKYAHLAFLNSRLASFLLKMKNPKFTVSAGYISKIPVKEKLLHSETLSSYGKQALLLKREYLKNKLPNPEFDETSNYENAPSDEIIERLIISDFKNDFSRLKLADRIDQEIIESFKLNKKELKKITSVVGSSPFKIKFSQDSSINLDDLDTKISKLLDINCLFKGKSINGYTYGTDSIVEHLSYEFHIHPTKLLKVVSDNLSKLHQTKRIFLMDYYHKFLLTTLNVNRISDIPKTEISIDKLIEVFETAVANDNYSEDTRKLVEKLILKHHFKSFKKRPFITLDSTHVKVGHHQ</sequence>
<keyword evidence="4" id="KW-0949">S-adenosyl-L-methionine</keyword>
<dbReference type="PRINTS" id="PR00507">
    <property type="entry name" value="N12N6MTFRASE"/>
</dbReference>
<dbReference type="PANTHER" id="PTHR33841:SF1">
    <property type="entry name" value="DNA METHYLTRANSFERASE A"/>
    <property type="match status" value="1"/>
</dbReference>
<keyword evidence="3" id="KW-0808">Transferase</keyword>
<evidence type="ECO:0000259" key="6">
    <source>
        <dbReference type="Pfam" id="PF07669"/>
    </source>
</evidence>
<protein>
    <recommendedName>
        <fullName evidence="1">site-specific DNA-methyltransferase (adenine-specific)</fullName>
        <ecNumber evidence="1">2.1.1.72</ecNumber>
    </recommendedName>
</protein>
<dbReference type="PANTHER" id="PTHR33841">
    <property type="entry name" value="DNA METHYLTRANSFERASE YEEA-RELATED"/>
    <property type="match status" value="1"/>
</dbReference>
<feature type="domain" description="Type II methyltransferase M.TaqI-like" evidence="6">
    <location>
        <begin position="209"/>
        <end position="370"/>
    </location>
</feature>
<evidence type="ECO:0000256" key="1">
    <source>
        <dbReference type="ARBA" id="ARBA00011900"/>
    </source>
</evidence>
<keyword evidence="8" id="KW-1185">Reference proteome</keyword>
<organism evidence="7 8">
    <name type="scientific">Persicobacter psychrovividus</name>
    <dbReference type="NCBI Taxonomy" id="387638"/>
    <lineage>
        <taxon>Bacteria</taxon>
        <taxon>Pseudomonadati</taxon>
        <taxon>Bacteroidota</taxon>
        <taxon>Cytophagia</taxon>
        <taxon>Cytophagales</taxon>
        <taxon>Persicobacteraceae</taxon>
        <taxon>Persicobacter</taxon>
    </lineage>
</organism>
<dbReference type="InterPro" id="IPR029063">
    <property type="entry name" value="SAM-dependent_MTases_sf"/>
</dbReference>
<evidence type="ECO:0000256" key="2">
    <source>
        <dbReference type="ARBA" id="ARBA00022603"/>
    </source>
</evidence>
<reference evidence="7 8" key="1">
    <citation type="submission" date="2021-12" db="EMBL/GenBank/DDBJ databases">
        <title>Genome sequencing of bacteria with rrn-lacking chromosome and rrn-plasmid.</title>
        <authorList>
            <person name="Anda M."/>
            <person name="Iwasaki W."/>
        </authorList>
    </citation>
    <scope>NUCLEOTIDE SEQUENCE [LARGE SCALE GENOMIC DNA]</scope>
    <source>
        <strain evidence="7 8">NBRC 101262</strain>
        <plasmid evidence="7 8">pPP10</plasmid>
    </source>
</reference>
<evidence type="ECO:0000256" key="5">
    <source>
        <dbReference type="ARBA" id="ARBA00047942"/>
    </source>
</evidence>
<geneLocation type="plasmid" evidence="7 8">
    <name>pPP10</name>
</geneLocation>
<dbReference type="EMBL" id="AP025302">
    <property type="protein sequence ID" value="BDD02433.1"/>
    <property type="molecule type" value="Genomic_DNA"/>
</dbReference>
<evidence type="ECO:0000256" key="3">
    <source>
        <dbReference type="ARBA" id="ARBA00022679"/>
    </source>
</evidence>
<dbReference type="EC" id="2.1.1.72" evidence="1"/>
<dbReference type="Pfam" id="PF07669">
    <property type="entry name" value="Eco57I"/>
    <property type="match status" value="1"/>
</dbReference>
<proteinExistence type="predicted"/>
<gene>
    <name evidence="7" type="ORF">PEPS_47130</name>
</gene>
<dbReference type="RefSeq" id="WP_338399647.1">
    <property type="nucleotide sequence ID" value="NZ_AP025302.1"/>
</dbReference>
<dbReference type="SUPFAM" id="SSF53335">
    <property type="entry name" value="S-adenosyl-L-methionine-dependent methyltransferases"/>
    <property type="match status" value="1"/>
</dbReference>
<accession>A0ABN6LH07</accession>
<keyword evidence="7" id="KW-0614">Plasmid</keyword>
<dbReference type="Gene3D" id="3.40.50.150">
    <property type="entry name" value="Vaccinia Virus protein VP39"/>
    <property type="match status" value="1"/>
</dbReference>
<name>A0ABN6LH07_9BACT</name>
<evidence type="ECO:0000313" key="7">
    <source>
        <dbReference type="EMBL" id="BDD02433.1"/>
    </source>
</evidence>
<evidence type="ECO:0000256" key="4">
    <source>
        <dbReference type="ARBA" id="ARBA00022691"/>
    </source>
</evidence>
<comment type="catalytic activity">
    <reaction evidence="5">
        <text>a 2'-deoxyadenosine in DNA + S-adenosyl-L-methionine = an N(6)-methyl-2'-deoxyadenosine in DNA + S-adenosyl-L-homocysteine + H(+)</text>
        <dbReference type="Rhea" id="RHEA:15197"/>
        <dbReference type="Rhea" id="RHEA-COMP:12418"/>
        <dbReference type="Rhea" id="RHEA-COMP:12419"/>
        <dbReference type="ChEBI" id="CHEBI:15378"/>
        <dbReference type="ChEBI" id="CHEBI:57856"/>
        <dbReference type="ChEBI" id="CHEBI:59789"/>
        <dbReference type="ChEBI" id="CHEBI:90615"/>
        <dbReference type="ChEBI" id="CHEBI:90616"/>
        <dbReference type="EC" id="2.1.1.72"/>
    </reaction>
</comment>